<name>A0A4Z2DB32_SCHJA</name>
<keyword evidence="2" id="KW-1185">Reference proteome</keyword>
<gene>
    <name evidence="1" type="ORF">EWB00_002757</name>
</gene>
<evidence type="ECO:0000313" key="1">
    <source>
        <dbReference type="EMBL" id="TNN13685.1"/>
    </source>
</evidence>
<protein>
    <submittedName>
        <fullName evidence="1">Uncharacterized protein</fullName>
    </submittedName>
</protein>
<reference evidence="1 2" key="1">
    <citation type="submission" date="2019-03" db="EMBL/GenBank/DDBJ databases">
        <title>An improved genome assembly of the fluke Schistosoma japonicum.</title>
        <authorList>
            <person name="Hu W."/>
            <person name="Luo F."/>
            <person name="Yin M."/>
            <person name="Mo X."/>
            <person name="Sun C."/>
            <person name="Wu Q."/>
            <person name="Zhu B."/>
            <person name="Xiang M."/>
            <person name="Wang J."/>
            <person name="Wang Y."/>
            <person name="Zhang T."/>
            <person name="Xu B."/>
            <person name="Zheng H."/>
            <person name="Feng Z."/>
        </authorList>
    </citation>
    <scope>NUCLEOTIDE SEQUENCE [LARGE SCALE GENOMIC DNA]</scope>
    <source>
        <strain evidence="1">HuSjv2</strain>
        <tissue evidence="1">Worms</tissue>
    </source>
</reference>
<sequence>MSTIDELMRRFYWKSITKCIWKENFDHFDETIDQIHAESVVFDTIMRSNNVIIPSFEKITKATYFLKQNHFWRCNPFSLLIRTFNNDEDDDNNNEEGFLRVINQLQMKNIKDLWEYNYTKMIQNIDIM</sequence>
<evidence type="ECO:0000313" key="2">
    <source>
        <dbReference type="Proteomes" id="UP000311919"/>
    </source>
</evidence>
<dbReference type="AlphaFoldDB" id="A0A4Z2DB32"/>
<dbReference type="EMBL" id="SKCS01000186">
    <property type="protein sequence ID" value="TNN13685.1"/>
    <property type="molecule type" value="Genomic_DNA"/>
</dbReference>
<dbReference type="OrthoDB" id="6223623at2759"/>
<comment type="caution">
    <text evidence="1">The sequence shown here is derived from an EMBL/GenBank/DDBJ whole genome shotgun (WGS) entry which is preliminary data.</text>
</comment>
<accession>A0A4Z2DB32</accession>
<dbReference type="Proteomes" id="UP000311919">
    <property type="component" value="Unassembled WGS sequence"/>
</dbReference>
<proteinExistence type="predicted"/>
<organism evidence="1 2">
    <name type="scientific">Schistosoma japonicum</name>
    <name type="common">Blood fluke</name>
    <dbReference type="NCBI Taxonomy" id="6182"/>
    <lineage>
        <taxon>Eukaryota</taxon>
        <taxon>Metazoa</taxon>
        <taxon>Spiralia</taxon>
        <taxon>Lophotrochozoa</taxon>
        <taxon>Platyhelminthes</taxon>
        <taxon>Trematoda</taxon>
        <taxon>Digenea</taxon>
        <taxon>Strigeidida</taxon>
        <taxon>Schistosomatoidea</taxon>
        <taxon>Schistosomatidae</taxon>
        <taxon>Schistosoma</taxon>
    </lineage>
</organism>